<dbReference type="InterPro" id="IPR029058">
    <property type="entry name" value="AB_hydrolase_fold"/>
</dbReference>
<evidence type="ECO:0000313" key="6">
    <source>
        <dbReference type="Proteomes" id="UP000559860"/>
    </source>
</evidence>
<reference evidence="5 6" key="1">
    <citation type="submission" date="2020-04" db="EMBL/GenBank/DDBJ databases">
        <title>Description of novel Gluconacetobacter.</title>
        <authorList>
            <person name="Sombolestani A."/>
        </authorList>
    </citation>
    <scope>NUCLEOTIDE SEQUENCE [LARGE SCALE GENOMIC DNA]</scope>
    <source>
        <strain evidence="5 6">LMG 27801</strain>
    </source>
</reference>
<keyword evidence="1 5" id="KW-0378">Hydrolase</keyword>
<dbReference type="SUPFAM" id="SSF53474">
    <property type="entry name" value="alpha/beta-Hydrolases"/>
    <property type="match status" value="1"/>
</dbReference>
<dbReference type="PANTHER" id="PTHR10272:SF0">
    <property type="entry name" value="PLATELET-ACTIVATING FACTOR ACETYLHYDROLASE"/>
    <property type="match status" value="1"/>
</dbReference>
<dbReference type="Gene3D" id="3.40.50.1820">
    <property type="entry name" value="alpha/beta hydrolase"/>
    <property type="match status" value="1"/>
</dbReference>
<dbReference type="EMBL" id="JABEQD010000001">
    <property type="protein sequence ID" value="MBB2166804.1"/>
    <property type="molecule type" value="Genomic_DNA"/>
</dbReference>
<dbReference type="PANTHER" id="PTHR10272">
    <property type="entry name" value="PLATELET-ACTIVATING FACTOR ACETYLHYDROLASE"/>
    <property type="match status" value="1"/>
</dbReference>
<organism evidence="5 6">
    <name type="scientific">Gluconacetobacter aggeris</name>
    <dbReference type="NCBI Taxonomy" id="1286186"/>
    <lineage>
        <taxon>Bacteria</taxon>
        <taxon>Pseudomonadati</taxon>
        <taxon>Pseudomonadota</taxon>
        <taxon>Alphaproteobacteria</taxon>
        <taxon>Acetobacterales</taxon>
        <taxon>Acetobacteraceae</taxon>
        <taxon>Gluconacetobacter</taxon>
    </lineage>
</organism>
<evidence type="ECO:0000259" key="4">
    <source>
        <dbReference type="Pfam" id="PF00561"/>
    </source>
</evidence>
<name>A0A7W4IPZ3_9PROT</name>
<dbReference type="GO" id="GO:0003847">
    <property type="term" value="F:1-alkyl-2-acetylglycerophosphocholine esterase activity"/>
    <property type="evidence" value="ECO:0007669"/>
    <property type="project" value="TreeGrafter"/>
</dbReference>
<dbReference type="RefSeq" id="WP_182984536.1">
    <property type="nucleotide sequence ID" value="NZ_JABEQD010000001.1"/>
</dbReference>
<dbReference type="GO" id="GO:0016042">
    <property type="term" value="P:lipid catabolic process"/>
    <property type="evidence" value="ECO:0007669"/>
    <property type="project" value="UniProtKB-KW"/>
</dbReference>
<proteinExistence type="predicted"/>
<evidence type="ECO:0000256" key="3">
    <source>
        <dbReference type="ARBA" id="ARBA00023098"/>
    </source>
</evidence>
<dbReference type="AlphaFoldDB" id="A0A7W4IPZ3"/>
<sequence>MEQSHDDASGSTEHVVGYRGLTLHDEVQDAAIELAILYPTTGTPYPRRFGPYRLPLAEGPVAGHARPLVVLSHGNGGSPWVYRDLAMALASRGFVIAMPKHPGNSLNDDALARTLANLENRPRHVCLSIAAAFADPVVGPALRPERVALIGHSLGTYTVLAAAGGQPWSGGRSPDDPPRRIAITHDRRVHALVLLAPATGWFRGPGALSTVRCPILMRTAAKDDVTPPALADIVMQGVPDPALIDNRCVPGAGHFSFLSPFPANMVRPDFPPSQDPPGFDRTGFQHVMADEISAFLHRTMADQPSA</sequence>
<accession>A0A7W4IPZ3</accession>
<dbReference type="PIRSF" id="PIRSF031982">
    <property type="entry name" value="UCP031982_abhydr"/>
    <property type="match status" value="1"/>
</dbReference>
<keyword evidence="6" id="KW-1185">Reference proteome</keyword>
<dbReference type="InterPro" id="IPR016986">
    <property type="entry name" value="UCP031982_abhydr"/>
</dbReference>
<evidence type="ECO:0000313" key="5">
    <source>
        <dbReference type="EMBL" id="MBB2166804.1"/>
    </source>
</evidence>
<protein>
    <submittedName>
        <fullName evidence="5">Alpha/beta fold hydrolase</fullName>
    </submittedName>
</protein>
<feature type="domain" description="AB hydrolase-1" evidence="4">
    <location>
        <begin position="67"/>
        <end position="163"/>
    </location>
</feature>
<dbReference type="InterPro" id="IPR000073">
    <property type="entry name" value="AB_hydrolase_1"/>
</dbReference>
<comment type="caution">
    <text evidence="5">The sequence shown here is derived from an EMBL/GenBank/DDBJ whole genome shotgun (WGS) entry which is preliminary data.</text>
</comment>
<evidence type="ECO:0000256" key="2">
    <source>
        <dbReference type="ARBA" id="ARBA00022963"/>
    </source>
</evidence>
<gene>
    <name evidence="5" type="ORF">HLH36_00265</name>
</gene>
<keyword evidence="3" id="KW-0443">Lipid metabolism</keyword>
<dbReference type="Proteomes" id="UP000559860">
    <property type="component" value="Unassembled WGS sequence"/>
</dbReference>
<evidence type="ECO:0000256" key="1">
    <source>
        <dbReference type="ARBA" id="ARBA00022801"/>
    </source>
</evidence>
<keyword evidence="2" id="KW-0442">Lipid degradation</keyword>
<dbReference type="Pfam" id="PF00561">
    <property type="entry name" value="Abhydrolase_1"/>
    <property type="match status" value="1"/>
</dbReference>